<dbReference type="InterPro" id="IPR001347">
    <property type="entry name" value="SIS_dom"/>
</dbReference>
<sequence length="275" mass="30441">MNSIKEAIFSFPEQLEIVKHGLLSQEAILKEVAKLYADAIMDGGVIYVYANGHSRISVEEVSIRMGALTGFHGIIQVGLTSFTDVVGSNGIRVNQGIERYEGISANILDEYDIGPKDVMAVITATGTTPAAVDMAIEFNKRYPNNPIVGIASKVQSIESATKHSSNKNLIHVIKEASKGIFIDNAMPYGDLSVTVNGQTDTYQVCPLSSIGALSVVQSLNELTIRELDRRNYQHHVLRNMHISNTADNYNEWLQDQRKRYARAMYNPNKLVPQKE</sequence>
<dbReference type="OrthoDB" id="9805185at2"/>
<dbReference type="Proteomes" id="UP000235826">
    <property type="component" value="Chromosome"/>
</dbReference>
<dbReference type="SUPFAM" id="SSF53697">
    <property type="entry name" value="SIS domain"/>
    <property type="match status" value="1"/>
</dbReference>
<dbReference type="GO" id="GO:1901135">
    <property type="term" value="P:carbohydrate derivative metabolic process"/>
    <property type="evidence" value="ECO:0007669"/>
    <property type="project" value="InterPro"/>
</dbReference>
<dbReference type="KEGG" id="fek:C1H87_07295"/>
<protein>
    <recommendedName>
        <fullName evidence="1">SIS domain-containing protein</fullName>
    </recommendedName>
</protein>
<dbReference type="PROSITE" id="PS51464">
    <property type="entry name" value="SIS"/>
    <property type="match status" value="1"/>
</dbReference>
<dbReference type="GO" id="GO:0097367">
    <property type="term" value="F:carbohydrate derivative binding"/>
    <property type="evidence" value="ECO:0007669"/>
    <property type="project" value="InterPro"/>
</dbReference>
<dbReference type="InterPro" id="IPR046348">
    <property type="entry name" value="SIS_dom_sf"/>
</dbReference>
<reference evidence="2 3" key="1">
    <citation type="submission" date="2018-01" db="EMBL/GenBank/DDBJ databases">
        <title>Complete genome sequence of Flavivirga eckloniae ECD14 isolated from seaweed Ecklonia cava.</title>
        <authorList>
            <person name="Lee J.H."/>
            <person name="Baik K.S."/>
            <person name="Seong C.N."/>
        </authorList>
    </citation>
    <scope>NUCLEOTIDE SEQUENCE [LARGE SCALE GENOMIC DNA]</scope>
    <source>
        <strain evidence="2 3">ECD14</strain>
    </source>
</reference>
<proteinExistence type="predicted"/>
<gene>
    <name evidence="2" type="ORF">C1H87_07295</name>
</gene>
<dbReference type="Pfam" id="PF13580">
    <property type="entry name" value="SIS_2"/>
    <property type="match status" value="1"/>
</dbReference>
<accession>A0A2K9PN91</accession>
<evidence type="ECO:0000313" key="2">
    <source>
        <dbReference type="EMBL" id="AUP78524.1"/>
    </source>
</evidence>
<dbReference type="RefSeq" id="WP_102755179.1">
    <property type="nucleotide sequence ID" value="NZ_CP025791.1"/>
</dbReference>
<dbReference type="EMBL" id="CP025791">
    <property type="protein sequence ID" value="AUP78524.1"/>
    <property type="molecule type" value="Genomic_DNA"/>
</dbReference>
<evidence type="ECO:0000259" key="1">
    <source>
        <dbReference type="PROSITE" id="PS51464"/>
    </source>
</evidence>
<organism evidence="2 3">
    <name type="scientific">Flavivirga eckloniae</name>
    <dbReference type="NCBI Taxonomy" id="1803846"/>
    <lineage>
        <taxon>Bacteria</taxon>
        <taxon>Pseudomonadati</taxon>
        <taxon>Bacteroidota</taxon>
        <taxon>Flavobacteriia</taxon>
        <taxon>Flavobacteriales</taxon>
        <taxon>Flavobacteriaceae</taxon>
        <taxon>Flavivirga</taxon>
    </lineage>
</organism>
<dbReference type="Gene3D" id="3.40.50.10490">
    <property type="entry name" value="Glucose-6-phosphate isomerase like protein, domain 1"/>
    <property type="match status" value="1"/>
</dbReference>
<feature type="domain" description="SIS" evidence="1">
    <location>
        <begin position="36"/>
        <end position="232"/>
    </location>
</feature>
<dbReference type="NCBIfam" id="NF002805">
    <property type="entry name" value="PRK02947.1"/>
    <property type="match status" value="1"/>
</dbReference>
<dbReference type="AlphaFoldDB" id="A0A2K9PN91"/>
<evidence type="ECO:0000313" key="3">
    <source>
        <dbReference type="Proteomes" id="UP000235826"/>
    </source>
</evidence>
<name>A0A2K9PN91_9FLAO</name>
<keyword evidence="3" id="KW-1185">Reference proteome</keyword>